<keyword evidence="4" id="KW-1185">Reference proteome</keyword>
<dbReference type="InterPro" id="IPR027396">
    <property type="entry name" value="DsrEFH-like"/>
</dbReference>
<dbReference type="Proteomes" id="UP000245887">
    <property type="component" value="Unassembled WGS sequence"/>
</dbReference>
<dbReference type="AlphaFoldDB" id="A0A2A2I464"/>
<dbReference type="Gene3D" id="3.40.1260.10">
    <property type="entry name" value="DsrEFH-like"/>
    <property type="match status" value="1"/>
</dbReference>
<dbReference type="Pfam" id="PF02635">
    <property type="entry name" value="DsrE"/>
    <property type="match status" value="1"/>
</dbReference>
<sequence>MQYLFVFDRAPYGSWKDRELLDMAFSAAAFDQSVGLYFTRDGVNWLRDDQAPSVIDQKSVARHLGAAELFGLEGLFADQDSLDRFGLDEASITLPVSVVTDLTALESNETRIIRL</sequence>
<dbReference type="OrthoDB" id="9789418at2"/>
<dbReference type="InterPro" id="IPR017462">
    <property type="entry name" value="Sulphur_relay_TusC/DsrF"/>
</dbReference>
<evidence type="ECO:0000313" key="4">
    <source>
        <dbReference type="Proteomes" id="UP000218332"/>
    </source>
</evidence>
<dbReference type="EMBL" id="QEKQ01000002">
    <property type="protein sequence ID" value="PVY78197.1"/>
    <property type="molecule type" value="Genomic_DNA"/>
</dbReference>
<dbReference type="EMBL" id="NMPM01000024">
    <property type="protein sequence ID" value="PAV26382.1"/>
    <property type="molecule type" value="Genomic_DNA"/>
</dbReference>
<dbReference type="RefSeq" id="WP_095610556.1">
    <property type="nucleotide sequence ID" value="NZ_NMPM01000024.1"/>
</dbReference>
<reference evidence="2 4" key="1">
    <citation type="submission" date="2017-07" db="EMBL/GenBank/DDBJ databases">
        <title>Tamlnaduibacter salinus (Mi-7) genome sequencing.</title>
        <authorList>
            <person name="Verma A."/>
            <person name="Krishnamurthi S."/>
        </authorList>
    </citation>
    <scope>NUCLEOTIDE SEQUENCE [LARGE SCALE GENOMIC DNA]</scope>
    <source>
        <strain evidence="2 4">Mi-7</strain>
    </source>
</reference>
<dbReference type="PANTHER" id="PTHR38780">
    <property type="entry name" value="PROTEIN TUSC"/>
    <property type="match status" value="1"/>
</dbReference>
<evidence type="ECO:0000256" key="1">
    <source>
        <dbReference type="ARBA" id="ARBA00005996"/>
    </source>
</evidence>
<evidence type="ECO:0000313" key="3">
    <source>
        <dbReference type="EMBL" id="PVY78197.1"/>
    </source>
</evidence>
<evidence type="ECO:0000313" key="2">
    <source>
        <dbReference type="EMBL" id="PAV26382.1"/>
    </source>
</evidence>
<comment type="similarity">
    <text evidence="1">Belongs to the DsrF/TusC family.</text>
</comment>
<protein>
    <submittedName>
        <fullName evidence="2">Sulfur reduction protein DsrE</fullName>
    </submittedName>
    <submittedName>
        <fullName evidence="3">tRNA 2-thiouridine synthesizing protein C</fullName>
    </submittedName>
</protein>
<reference evidence="3 5" key="2">
    <citation type="submission" date="2018-04" db="EMBL/GenBank/DDBJ databases">
        <title>Genomic Encyclopedia of Type Strains, Phase IV (KMG-IV): sequencing the most valuable type-strain genomes for metagenomic binning, comparative biology and taxonomic classification.</title>
        <authorList>
            <person name="Goeker M."/>
        </authorList>
    </citation>
    <scope>NUCLEOTIDE SEQUENCE [LARGE SCALE GENOMIC DNA]</scope>
    <source>
        <strain evidence="3 5">DSM 28688</strain>
    </source>
</reference>
<organism evidence="2 4">
    <name type="scientific">Tamilnaduibacter salinus</name>
    <dbReference type="NCBI Taxonomy" id="1484056"/>
    <lineage>
        <taxon>Bacteria</taxon>
        <taxon>Pseudomonadati</taxon>
        <taxon>Pseudomonadota</taxon>
        <taxon>Gammaproteobacteria</taxon>
        <taxon>Pseudomonadales</taxon>
        <taxon>Marinobacteraceae</taxon>
        <taxon>Tamilnaduibacter</taxon>
    </lineage>
</organism>
<dbReference type="PANTHER" id="PTHR38780:SF1">
    <property type="entry name" value="PROTEIN TUSC"/>
    <property type="match status" value="1"/>
</dbReference>
<dbReference type="Proteomes" id="UP000218332">
    <property type="component" value="Unassembled WGS sequence"/>
</dbReference>
<evidence type="ECO:0000313" key="5">
    <source>
        <dbReference type="Proteomes" id="UP000245887"/>
    </source>
</evidence>
<dbReference type="SUPFAM" id="SSF75169">
    <property type="entry name" value="DsrEFH-like"/>
    <property type="match status" value="1"/>
</dbReference>
<dbReference type="InterPro" id="IPR003787">
    <property type="entry name" value="Sulphur_relay_DsrE/F-like"/>
</dbReference>
<gene>
    <name evidence="3" type="ORF">C8D92_102237</name>
    <name evidence="2" type="ORF">CF392_05960</name>
</gene>
<comment type="caution">
    <text evidence="2">The sequence shown here is derived from an EMBL/GenBank/DDBJ whole genome shotgun (WGS) entry which is preliminary data.</text>
</comment>
<accession>A0A2A2I464</accession>
<name>A0A2A2I464_9GAMM</name>
<proteinExistence type="inferred from homology"/>